<dbReference type="Proteomes" id="UP000792457">
    <property type="component" value="Unassembled WGS sequence"/>
</dbReference>
<proteinExistence type="inferred from homology"/>
<comment type="caution">
    <text evidence="6">The sequence shown here is derived from an EMBL/GenBank/DDBJ whole genome shotgun (WGS) entry which is preliminary data.</text>
</comment>
<dbReference type="PANTHER" id="PTHR45640:SF13">
    <property type="entry name" value="HEAT SHOCK PROTEIN 22-RELATED"/>
    <property type="match status" value="1"/>
</dbReference>
<dbReference type="Pfam" id="PF00011">
    <property type="entry name" value="HSP20"/>
    <property type="match status" value="1"/>
</dbReference>
<dbReference type="PROSITE" id="PS01031">
    <property type="entry name" value="SHSP"/>
    <property type="match status" value="1"/>
</dbReference>
<dbReference type="GO" id="GO:0009408">
    <property type="term" value="P:response to heat"/>
    <property type="evidence" value="ECO:0007669"/>
    <property type="project" value="TreeGrafter"/>
</dbReference>
<feature type="domain" description="SHSP" evidence="5">
    <location>
        <begin position="27"/>
        <end position="135"/>
    </location>
</feature>
<gene>
    <name evidence="6" type="ORF">J437_LFUL012997</name>
</gene>
<dbReference type="PRINTS" id="PR00299">
    <property type="entry name" value="ACRYSTALLIN"/>
</dbReference>
<name>A0A8K0KE31_LADFU</name>
<dbReference type="InterPro" id="IPR001436">
    <property type="entry name" value="Alpha-crystallin/sHSP_animal"/>
</dbReference>
<dbReference type="PANTHER" id="PTHR45640">
    <property type="entry name" value="HEAT SHOCK PROTEIN HSP-12.2-RELATED"/>
    <property type="match status" value="1"/>
</dbReference>
<reference evidence="6" key="2">
    <citation type="submission" date="2017-10" db="EMBL/GenBank/DDBJ databases">
        <title>Ladona fulva Genome sequencing and assembly.</title>
        <authorList>
            <person name="Murali S."/>
            <person name="Richards S."/>
            <person name="Bandaranaike D."/>
            <person name="Bellair M."/>
            <person name="Blankenburg K."/>
            <person name="Chao H."/>
            <person name="Dinh H."/>
            <person name="Doddapaneni H."/>
            <person name="Dugan-Rocha S."/>
            <person name="Elkadiri S."/>
            <person name="Gnanaolivu R."/>
            <person name="Hernandez B."/>
            <person name="Skinner E."/>
            <person name="Javaid M."/>
            <person name="Lee S."/>
            <person name="Li M."/>
            <person name="Ming W."/>
            <person name="Munidasa M."/>
            <person name="Muniz J."/>
            <person name="Nguyen L."/>
            <person name="Hughes D."/>
            <person name="Osuji N."/>
            <person name="Pu L.-L."/>
            <person name="Puazo M."/>
            <person name="Qu C."/>
            <person name="Quiroz J."/>
            <person name="Raj R."/>
            <person name="Weissenberger G."/>
            <person name="Xin Y."/>
            <person name="Zou X."/>
            <person name="Han Y."/>
            <person name="Worley K."/>
            <person name="Muzny D."/>
            <person name="Gibbs R."/>
        </authorList>
    </citation>
    <scope>NUCLEOTIDE SEQUENCE</scope>
    <source>
        <strain evidence="6">Sampled in the wild</strain>
    </source>
</reference>
<evidence type="ECO:0000256" key="3">
    <source>
        <dbReference type="RuleBase" id="RU003616"/>
    </source>
</evidence>
<feature type="region of interest" description="Disordered" evidence="4">
    <location>
        <begin position="118"/>
        <end position="149"/>
    </location>
</feature>
<reference evidence="6" key="1">
    <citation type="submission" date="2013-04" db="EMBL/GenBank/DDBJ databases">
        <authorList>
            <person name="Qu J."/>
            <person name="Murali S.C."/>
            <person name="Bandaranaike D."/>
            <person name="Bellair M."/>
            <person name="Blankenburg K."/>
            <person name="Chao H."/>
            <person name="Dinh H."/>
            <person name="Doddapaneni H."/>
            <person name="Downs B."/>
            <person name="Dugan-Rocha S."/>
            <person name="Elkadiri S."/>
            <person name="Gnanaolivu R.D."/>
            <person name="Hernandez B."/>
            <person name="Javaid M."/>
            <person name="Jayaseelan J.C."/>
            <person name="Lee S."/>
            <person name="Li M."/>
            <person name="Ming W."/>
            <person name="Munidasa M."/>
            <person name="Muniz J."/>
            <person name="Nguyen L."/>
            <person name="Ongeri F."/>
            <person name="Osuji N."/>
            <person name="Pu L.-L."/>
            <person name="Puazo M."/>
            <person name="Qu C."/>
            <person name="Quiroz J."/>
            <person name="Raj R."/>
            <person name="Weissenberger G."/>
            <person name="Xin Y."/>
            <person name="Zou X."/>
            <person name="Han Y."/>
            <person name="Richards S."/>
            <person name="Worley K."/>
            <person name="Muzny D."/>
            <person name="Gibbs R."/>
        </authorList>
    </citation>
    <scope>NUCLEOTIDE SEQUENCE</scope>
    <source>
        <strain evidence="6">Sampled in the wild</strain>
    </source>
</reference>
<keyword evidence="1" id="KW-0346">Stress response</keyword>
<keyword evidence="7" id="KW-1185">Reference proteome</keyword>
<comment type="similarity">
    <text evidence="2 3">Belongs to the small heat shock protein (HSP20) family.</text>
</comment>
<dbReference type="GO" id="GO:0005737">
    <property type="term" value="C:cytoplasm"/>
    <property type="evidence" value="ECO:0007669"/>
    <property type="project" value="TreeGrafter"/>
</dbReference>
<accession>A0A8K0KE31</accession>
<dbReference type="GO" id="GO:0051082">
    <property type="term" value="F:unfolded protein binding"/>
    <property type="evidence" value="ECO:0007669"/>
    <property type="project" value="TreeGrafter"/>
</dbReference>
<dbReference type="GO" id="GO:0005634">
    <property type="term" value="C:nucleus"/>
    <property type="evidence" value="ECO:0007669"/>
    <property type="project" value="TreeGrafter"/>
</dbReference>
<evidence type="ECO:0000313" key="7">
    <source>
        <dbReference type="Proteomes" id="UP000792457"/>
    </source>
</evidence>
<evidence type="ECO:0000259" key="5">
    <source>
        <dbReference type="PROSITE" id="PS01031"/>
    </source>
</evidence>
<protein>
    <recommendedName>
        <fullName evidence="5">SHSP domain-containing protein</fullName>
    </recommendedName>
</protein>
<evidence type="ECO:0000256" key="2">
    <source>
        <dbReference type="PROSITE-ProRule" id="PRU00285"/>
    </source>
</evidence>
<dbReference type="CDD" id="cd06526">
    <property type="entry name" value="metazoan_ACD"/>
    <property type="match status" value="1"/>
</dbReference>
<dbReference type="AlphaFoldDB" id="A0A8K0KE31"/>
<sequence length="149" mass="16734">MFLIPGFVNGVARPLRSIYVECYRPMLFAIRNASNESSISNRKGFVVKLDVNKYSPKEITVKTIDNTIIIEGRHEEKLDEHGFVSRHFVRRYVLPKSVQIEAVSSTLSSDGILTVSAPEVPNEKEKERVIPVITTGKEDSDSNKTHSTS</sequence>
<dbReference type="OrthoDB" id="1431247at2759"/>
<evidence type="ECO:0000256" key="4">
    <source>
        <dbReference type="SAM" id="MobiDB-lite"/>
    </source>
</evidence>
<evidence type="ECO:0000256" key="1">
    <source>
        <dbReference type="ARBA" id="ARBA00023016"/>
    </source>
</evidence>
<dbReference type="InterPro" id="IPR002068">
    <property type="entry name" value="A-crystallin/Hsp20_dom"/>
</dbReference>
<dbReference type="SUPFAM" id="SSF49764">
    <property type="entry name" value="HSP20-like chaperones"/>
    <property type="match status" value="1"/>
</dbReference>
<dbReference type="InterPro" id="IPR008978">
    <property type="entry name" value="HSP20-like_chaperone"/>
</dbReference>
<dbReference type="EMBL" id="KZ308648">
    <property type="protein sequence ID" value="KAG8232752.1"/>
    <property type="molecule type" value="Genomic_DNA"/>
</dbReference>
<feature type="compositionally biased region" description="Basic and acidic residues" evidence="4">
    <location>
        <begin position="136"/>
        <end position="149"/>
    </location>
</feature>
<dbReference type="Gene3D" id="2.60.40.790">
    <property type="match status" value="1"/>
</dbReference>
<organism evidence="6 7">
    <name type="scientific">Ladona fulva</name>
    <name type="common">Scarce chaser dragonfly</name>
    <name type="synonym">Libellula fulva</name>
    <dbReference type="NCBI Taxonomy" id="123851"/>
    <lineage>
        <taxon>Eukaryota</taxon>
        <taxon>Metazoa</taxon>
        <taxon>Ecdysozoa</taxon>
        <taxon>Arthropoda</taxon>
        <taxon>Hexapoda</taxon>
        <taxon>Insecta</taxon>
        <taxon>Pterygota</taxon>
        <taxon>Palaeoptera</taxon>
        <taxon>Odonata</taxon>
        <taxon>Epiprocta</taxon>
        <taxon>Anisoptera</taxon>
        <taxon>Libelluloidea</taxon>
        <taxon>Libellulidae</taxon>
        <taxon>Ladona</taxon>
    </lineage>
</organism>
<dbReference type="GO" id="GO:0042026">
    <property type="term" value="P:protein refolding"/>
    <property type="evidence" value="ECO:0007669"/>
    <property type="project" value="TreeGrafter"/>
</dbReference>
<evidence type="ECO:0000313" key="6">
    <source>
        <dbReference type="EMBL" id="KAG8232752.1"/>
    </source>
</evidence>